<comment type="caution">
    <text evidence="1">The sequence shown here is derived from an EMBL/GenBank/DDBJ whole genome shotgun (WGS) entry which is preliminary data.</text>
</comment>
<evidence type="ECO:0000313" key="2">
    <source>
        <dbReference type="Proteomes" id="UP000269154"/>
    </source>
</evidence>
<protein>
    <submittedName>
        <fullName evidence="1">Uncharacterized protein</fullName>
    </submittedName>
</protein>
<keyword evidence="2" id="KW-1185">Reference proteome</keyword>
<evidence type="ECO:0000313" key="1">
    <source>
        <dbReference type="EMBL" id="RQH47539.1"/>
    </source>
</evidence>
<dbReference type="AlphaFoldDB" id="A0A3N6PDU9"/>
<gene>
    <name evidence="1" type="ORF">D5R40_08550</name>
</gene>
<accession>A0A3N6PDU9</accession>
<organism evidence="1 2">
    <name type="scientific">Okeania hirsuta</name>
    <dbReference type="NCBI Taxonomy" id="1458930"/>
    <lineage>
        <taxon>Bacteria</taxon>
        <taxon>Bacillati</taxon>
        <taxon>Cyanobacteriota</taxon>
        <taxon>Cyanophyceae</taxon>
        <taxon>Oscillatoriophycideae</taxon>
        <taxon>Oscillatoriales</taxon>
        <taxon>Microcoleaceae</taxon>
        <taxon>Okeania</taxon>
    </lineage>
</organism>
<name>A0A3N6PDU9_9CYAN</name>
<dbReference type="EMBL" id="RCBY01000034">
    <property type="protein sequence ID" value="RQH47539.1"/>
    <property type="molecule type" value="Genomic_DNA"/>
</dbReference>
<sequence length="70" mass="7866">MRTLAFGVAKFKVSKHFLQNALVFSFLMNEPSICLTSTTFLNKELKHKNNKLKLSTKSNKADNAVLTIGH</sequence>
<proteinExistence type="predicted"/>
<reference evidence="1 2" key="1">
    <citation type="journal article" date="2018" name="ACS Chem. Biol.">
        <title>Ketoreductase domain dysfunction expands chemodiversity: malyngamide biosynthesis in the cyanobacterium Okeania hirsuta.</title>
        <authorList>
            <person name="Moss N.A."/>
            <person name="Leao T."/>
            <person name="Rankin M."/>
            <person name="McCullough T.M."/>
            <person name="Qu P."/>
            <person name="Korobeynikov A."/>
            <person name="Smith J.L."/>
            <person name="Gerwick L."/>
            <person name="Gerwick W.H."/>
        </authorList>
    </citation>
    <scope>NUCLEOTIDE SEQUENCE [LARGE SCALE GENOMIC DNA]</scope>
    <source>
        <strain evidence="1 2">PAB10Feb10-1</strain>
    </source>
</reference>
<dbReference type="Proteomes" id="UP000269154">
    <property type="component" value="Unassembled WGS sequence"/>
</dbReference>